<comment type="caution">
    <text evidence="4">The sequence shown here is derived from an EMBL/GenBank/DDBJ whole genome shotgun (WGS) entry which is preliminary data.</text>
</comment>
<feature type="domain" description="Secretion system C-terminal sorting" evidence="3">
    <location>
        <begin position="316"/>
        <end position="379"/>
    </location>
</feature>
<name>A0ABS0FCQ7_9FLAO</name>
<organism evidence="4 5">
    <name type="scientific">Kaistella gelatinilytica</name>
    <dbReference type="NCBI Taxonomy" id="2787636"/>
    <lineage>
        <taxon>Bacteria</taxon>
        <taxon>Pseudomonadati</taxon>
        <taxon>Bacteroidota</taxon>
        <taxon>Flavobacteriia</taxon>
        <taxon>Flavobacteriales</taxon>
        <taxon>Weeksellaceae</taxon>
        <taxon>Chryseobacterium group</taxon>
        <taxon>Kaistella</taxon>
    </lineage>
</organism>
<dbReference type="RefSeq" id="WP_196079992.1">
    <property type="nucleotide sequence ID" value="NZ_JADPVI010000002.1"/>
</dbReference>
<evidence type="ECO:0000313" key="4">
    <source>
        <dbReference type="EMBL" id="MBF8457504.1"/>
    </source>
</evidence>
<evidence type="ECO:0000259" key="3">
    <source>
        <dbReference type="Pfam" id="PF18962"/>
    </source>
</evidence>
<evidence type="ECO:0000313" key="5">
    <source>
        <dbReference type="Proteomes" id="UP000660070"/>
    </source>
</evidence>
<keyword evidence="5" id="KW-1185">Reference proteome</keyword>
<gene>
    <name evidence="4" type="ORF">IV494_09975</name>
</gene>
<dbReference type="SUPFAM" id="SSF52317">
    <property type="entry name" value="Class I glutamine amidotransferase-like"/>
    <property type="match status" value="1"/>
</dbReference>
<proteinExistence type="predicted"/>
<evidence type="ECO:0000256" key="1">
    <source>
        <dbReference type="ARBA" id="ARBA00022729"/>
    </source>
</evidence>
<accession>A0ABS0FCQ7</accession>
<reference evidence="4 5" key="1">
    <citation type="submission" date="2020-11" db="EMBL/GenBank/DDBJ databases">
        <title>Kaistella gelatinilytica sp. nov., a flavobacterium isolated from Antarctic Soil.</title>
        <authorList>
            <person name="Li J."/>
        </authorList>
    </citation>
    <scope>NUCLEOTIDE SEQUENCE [LARGE SCALE GENOMIC DNA]</scope>
    <source>
        <strain evidence="4 5">G5-32</strain>
    </source>
</reference>
<feature type="signal peptide" evidence="2">
    <location>
        <begin position="1"/>
        <end position="22"/>
    </location>
</feature>
<dbReference type="Gene3D" id="3.40.50.880">
    <property type="match status" value="1"/>
</dbReference>
<evidence type="ECO:0000256" key="2">
    <source>
        <dbReference type="SAM" id="SignalP"/>
    </source>
</evidence>
<dbReference type="NCBIfam" id="TIGR04183">
    <property type="entry name" value="Por_Secre_tail"/>
    <property type="match status" value="1"/>
</dbReference>
<feature type="chain" id="PRO_5045721768" evidence="2">
    <location>
        <begin position="23"/>
        <end position="384"/>
    </location>
</feature>
<dbReference type="Pfam" id="PF18962">
    <property type="entry name" value="Por_Secre_tail"/>
    <property type="match status" value="1"/>
</dbReference>
<dbReference type="EMBL" id="JADPVI010000002">
    <property type="protein sequence ID" value="MBF8457504.1"/>
    <property type="molecule type" value="Genomic_DNA"/>
</dbReference>
<protein>
    <submittedName>
        <fullName evidence="4">T9SS type A sorting domain-containing protein</fullName>
    </submittedName>
</protein>
<dbReference type="Proteomes" id="UP000660070">
    <property type="component" value="Unassembled WGS sequence"/>
</dbReference>
<keyword evidence="1 2" id="KW-0732">Signal</keyword>
<dbReference type="InterPro" id="IPR026444">
    <property type="entry name" value="Secre_tail"/>
</dbReference>
<sequence>MRKYYLLVLFFCLNLFSSQKILFDNAKAEMAGNADWIIDSDGGTAQRFPTPAQSTVNSTTLETYWKGALSAWGIDLVKTNANYILETLPATGKITYGDSTNAQDLSNYKVYIVDEPNTKFTVAESNAIVNFVRNGGGLFMISDHTMSDRNGDGWDSPAIWNDLMANNTVLSNPFGITFDLKNISGTYTNLANQPANPVLHGTAGNPSQIQLSNGTTMTLDPAKNSSVQGLMFTTGTSGNTNTLVSMATYGAGKVVALGDSSIPDDGTGNSGNTLYNGYTGDANGNHKPLLLNAVIWLASSSNLSIPDVLASEFIFYPNPSSDFLNFKGGSGKNIEYSIVDASGRMIVKSITNGNQVDVRNLSNGIYILILNIEGQTKTVRFMKN</sequence>
<dbReference type="InterPro" id="IPR029062">
    <property type="entry name" value="Class_I_gatase-like"/>
</dbReference>